<protein>
    <submittedName>
        <fullName evidence="2">Uncharacterized protein</fullName>
    </submittedName>
</protein>
<evidence type="ECO:0000313" key="2">
    <source>
        <dbReference type="EMBL" id="KAL2643656.1"/>
    </source>
</evidence>
<organism evidence="2 3">
    <name type="scientific">Riccia fluitans</name>
    <dbReference type="NCBI Taxonomy" id="41844"/>
    <lineage>
        <taxon>Eukaryota</taxon>
        <taxon>Viridiplantae</taxon>
        <taxon>Streptophyta</taxon>
        <taxon>Embryophyta</taxon>
        <taxon>Marchantiophyta</taxon>
        <taxon>Marchantiopsida</taxon>
        <taxon>Marchantiidae</taxon>
        <taxon>Marchantiales</taxon>
        <taxon>Ricciaceae</taxon>
        <taxon>Riccia</taxon>
    </lineage>
</organism>
<evidence type="ECO:0000256" key="1">
    <source>
        <dbReference type="SAM" id="MobiDB-lite"/>
    </source>
</evidence>
<dbReference type="EMBL" id="JBHFFA010000002">
    <property type="protein sequence ID" value="KAL2643656.1"/>
    <property type="molecule type" value="Genomic_DNA"/>
</dbReference>
<accession>A0ABD1Z792</accession>
<feature type="compositionally biased region" description="Basic residues" evidence="1">
    <location>
        <begin position="29"/>
        <end position="41"/>
    </location>
</feature>
<proteinExistence type="predicted"/>
<gene>
    <name evidence="2" type="ORF">R1flu_011243</name>
</gene>
<keyword evidence="3" id="KW-1185">Reference proteome</keyword>
<feature type="region of interest" description="Disordered" evidence="1">
    <location>
        <begin position="26"/>
        <end position="59"/>
    </location>
</feature>
<dbReference type="Proteomes" id="UP001605036">
    <property type="component" value="Unassembled WGS sequence"/>
</dbReference>
<evidence type="ECO:0000313" key="3">
    <source>
        <dbReference type="Proteomes" id="UP001605036"/>
    </source>
</evidence>
<reference evidence="2 3" key="1">
    <citation type="submission" date="2024-09" db="EMBL/GenBank/DDBJ databases">
        <title>Chromosome-scale assembly of Riccia fluitans.</title>
        <authorList>
            <person name="Paukszto L."/>
            <person name="Sawicki J."/>
            <person name="Karawczyk K."/>
            <person name="Piernik-Szablinska J."/>
            <person name="Szczecinska M."/>
            <person name="Mazdziarz M."/>
        </authorList>
    </citation>
    <scope>NUCLEOTIDE SEQUENCE [LARGE SCALE GENOMIC DNA]</scope>
    <source>
        <strain evidence="2">Rf_01</strain>
        <tissue evidence="2">Aerial parts of the thallus</tissue>
    </source>
</reference>
<dbReference type="AlphaFoldDB" id="A0ABD1Z792"/>
<comment type="caution">
    <text evidence="2">The sequence shown here is derived from an EMBL/GenBank/DDBJ whole genome shotgun (WGS) entry which is preliminary data.</text>
</comment>
<sequence>MGKGAMVKDVEVLEAGRMVRCEEMEPRTHERRCPRREKRNRKVEGVNRDTGSSEPIHMLPKCRGAQESSEEHGVFIRIPLCYLSQECSGLPTALAENPYVAKVDGACSRIGTTFPWHILDLAAPNLLSAARSGGPKSTT</sequence>
<name>A0ABD1Z792_9MARC</name>